<name>A0A1B2JE84_PICPA</name>
<keyword evidence="11" id="KW-1185">Reference proteome</keyword>
<dbReference type="OrthoDB" id="240216at2759"/>
<dbReference type="InterPro" id="IPR039551">
    <property type="entry name" value="Cho/carn_acyl_trans"/>
</dbReference>
<evidence type="ECO:0000259" key="9">
    <source>
        <dbReference type="Pfam" id="PF00755"/>
    </source>
</evidence>
<dbReference type="SUPFAM" id="SSF52777">
    <property type="entry name" value="CoA-dependent acyltransferases"/>
    <property type="match status" value="2"/>
</dbReference>
<keyword evidence="3 7" id="KW-0808">Transferase</keyword>
<dbReference type="InterPro" id="IPR023213">
    <property type="entry name" value="CAT-like_dom_sf"/>
</dbReference>
<evidence type="ECO:0000313" key="11">
    <source>
        <dbReference type="Proteomes" id="UP000094565"/>
    </source>
</evidence>
<keyword evidence="2" id="KW-0813">Transport</keyword>
<evidence type="ECO:0000256" key="6">
    <source>
        <dbReference type="ARBA" id="ARBA00023315"/>
    </source>
</evidence>
<dbReference type="InterPro" id="IPR042231">
    <property type="entry name" value="Cho/carn_acyl_trans_2"/>
</dbReference>
<sequence>MDNGTFDHEQALPKLPVPALVSTAEQILQSLKPIVSPEEYKLLVAQNSDFINSKTIRAIQARLVRSYEKNDCYLDAEGISTTTPGTYGELRGKTLPRNPFFVLEDDPLSKTVVPPTQASRASALIRSALRFACALRSEVLKPDVSPKSGNPLTMNSYHNLFGTSRIPYEVDARNRQKIGISLKKTESYNDSRHIIVISNSQFYSLEVLTPNKKDIGHKLWFSRHELRQILEDIIADSESTDIIDRTRQSVGSVTTESKSTWNYMRIKLAEENKEQLDLIDSALFVVCLDHESPTTDDEKVSCISHGTTRIQKGIQVGSCTSRWYDKLQIIVTKNAVAGVAWESTSLDGTSVLRFISDVYTDSVLRLARQINGSNYTLWPKADTVKIDSEVVKPTFSKLSFNLSNELFKGLHLAETRLADLISQHEYVTTQIPNFGKTFASKMQVSADSLFQVAVQISYYALYGKVPSTAEPISLRRFRKARTEIVSVQRDSVLKACQVFISQFSPEEKWEYVALACNEHAKQVSQAMKGKGFERHLSALRSAYIQKDLLAKLYPDMEKINDNEIPPLIFDPAIDFLYQTELLIANCGNPALNLFGVTPSIASGFGIGYIIKDESISVVACSQWRQTKRFLTTLKKVIEEIKNDWAKAHPEIKTKAIGSSRARELEDTVDKFDDVESHVNKFIKSLPQELINSNNSLEYKKKPTSKGDSVAAPSNYILGGYDYFNVGELESRSNQLTRANSTLVSRSGSATNLKALADQAVTTISEKDESNVKVHSPPLSSRSNKNSIGRKLVLHSE</sequence>
<evidence type="ECO:0000256" key="1">
    <source>
        <dbReference type="ARBA" id="ARBA00005232"/>
    </source>
</evidence>
<dbReference type="GO" id="GO:0009437">
    <property type="term" value="P:carnitine metabolic process"/>
    <property type="evidence" value="ECO:0007669"/>
    <property type="project" value="TreeGrafter"/>
</dbReference>
<evidence type="ECO:0000256" key="7">
    <source>
        <dbReference type="RuleBase" id="RU003801"/>
    </source>
</evidence>
<dbReference type="InterPro" id="IPR000542">
    <property type="entry name" value="Carn_acyl_trans"/>
</dbReference>
<evidence type="ECO:0000256" key="5">
    <source>
        <dbReference type="ARBA" id="ARBA00023098"/>
    </source>
</evidence>
<evidence type="ECO:0000256" key="4">
    <source>
        <dbReference type="ARBA" id="ARBA00022832"/>
    </source>
</evidence>
<feature type="compositionally biased region" description="Polar residues" evidence="8">
    <location>
        <begin position="777"/>
        <end position="786"/>
    </location>
</feature>
<protein>
    <submittedName>
        <fullName evidence="10">BA75_03778T0</fullName>
    </submittedName>
</protein>
<dbReference type="Gene3D" id="1.10.275.20">
    <property type="entry name" value="Choline/Carnitine o-acyltransferase"/>
    <property type="match status" value="1"/>
</dbReference>
<keyword evidence="5" id="KW-0443">Lipid metabolism</keyword>
<dbReference type="PANTHER" id="PTHR22589">
    <property type="entry name" value="CARNITINE O-ACYLTRANSFERASE"/>
    <property type="match status" value="1"/>
</dbReference>
<feature type="region of interest" description="Disordered" evidence="8">
    <location>
        <begin position="766"/>
        <end position="796"/>
    </location>
</feature>
<keyword evidence="6 7" id="KW-0012">Acyltransferase</keyword>
<gene>
    <name evidence="10" type="primary">YAT2</name>
    <name evidence="10" type="ORF">ATY40_BA7503778</name>
</gene>
<dbReference type="Gene3D" id="3.30.559.70">
    <property type="entry name" value="Choline/Carnitine o-acyltransferase, domain 2"/>
    <property type="match status" value="1"/>
</dbReference>
<dbReference type="Pfam" id="PF00755">
    <property type="entry name" value="Carn_acyltransf"/>
    <property type="match status" value="1"/>
</dbReference>
<dbReference type="Gene3D" id="3.30.559.10">
    <property type="entry name" value="Chloramphenicol acetyltransferase-like domain"/>
    <property type="match status" value="1"/>
</dbReference>
<evidence type="ECO:0000256" key="2">
    <source>
        <dbReference type="ARBA" id="ARBA00022448"/>
    </source>
</evidence>
<dbReference type="InterPro" id="IPR042572">
    <property type="entry name" value="Carn_acyl_trans_N"/>
</dbReference>
<feature type="domain" description="Choline/carnitine acyltransferase" evidence="9">
    <location>
        <begin position="15"/>
        <end position="635"/>
    </location>
</feature>
<keyword evidence="4" id="KW-0276">Fatty acid metabolism</keyword>
<evidence type="ECO:0000256" key="8">
    <source>
        <dbReference type="SAM" id="MobiDB-lite"/>
    </source>
</evidence>
<dbReference type="EMBL" id="CP014586">
    <property type="protein sequence ID" value="ANZ76379.1"/>
    <property type="molecule type" value="Genomic_DNA"/>
</dbReference>
<dbReference type="PANTHER" id="PTHR22589:SF48">
    <property type="entry name" value="CARNITINE O-ACETYLTRANSFERASE YAT2"/>
    <property type="match status" value="1"/>
</dbReference>
<dbReference type="PROSITE" id="PS00440">
    <property type="entry name" value="ACYLTRANSF_C_2"/>
    <property type="match status" value="1"/>
</dbReference>
<comment type="similarity">
    <text evidence="1 7">Belongs to the carnitine/choline acetyltransferase family.</text>
</comment>
<dbReference type="GO" id="GO:0006631">
    <property type="term" value="P:fatty acid metabolic process"/>
    <property type="evidence" value="ECO:0007669"/>
    <property type="project" value="UniProtKB-KW"/>
</dbReference>
<organism evidence="10 11">
    <name type="scientific">Komagataella pastoris</name>
    <name type="common">Yeast</name>
    <name type="synonym">Pichia pastoris</name>
    <dbReference type="NCBI Taxonomy" id="4922"/>
    <lineage>
        <taxon>Eukaryota</taxon>
        <taxon>Fungi</taxon>
        <taxon>Dikarya</taxon>
        <taxon>Ascomycota</taxon>
        <taxon>Saccharomycotina</taxon>
        <taxon>Pichiomycetes</taxon>
        <taxon>Pichiales</taxon>
        <taxon>Pichiaceae</taxon>
        <taxon>Komagataella</taxon>
    </lineage>
</organism>
<evidence type="ECO:0000313" key="10">
    <source>
        <dbReference type="EMBL" id="ANZ76379.1"/>
    </source>
</evidence>
<evidence type="ECO:0000256" key="3">
    <source>
        <dbReference type="ARBA" id="ARBA00022679"/>
    </source>
</evidence>
<dbReference type="AlphaFoldDB" id="A0A1B2JE84"/>
<dbReference type="GO" id="GO:0004092">
    <property type="term" value="F:carnitine O-acetyltransferase activity"/>
    <property type="evidence" value="ECO:0007669"/>
    <property type="project" value="TreeGrafter"/>
</dbReference>
<dbReference type="Proteomes" id="UP000094565">
    <property type="component" value="Chromosome 3"/>
</dbReference>
<proteinExistence type="inferred from homology"/>
<dbReference type="GO" id="GO:0005829">
    <property type="term" value="C:cytosol"/>
    <property type="evidence" value="ECO:0007669"/>
    <property type="project" value="TreeGrafter"/>
</dbReference>
<accession>A0A1B2JE84</accession>
<reference evidence="10 11" key="1">
    <citation type="submission" date="2016-02" db="EMBL/GenBank/DDBJ databases">
        <title>Comparative genomic and transcriptomic foundation for Pichia pastoris.</title>
        <authorList>
            <person name="Love K.R."/>
            <person name="Shah K.A."/>
            <person name="Whittaker C.A."/>
            <person name="Wu J."/>
            <person name="Bartlett M.C."/>
            <person name="Ma D."/>
            <person name="Leeson R.L."/>
            <person name="Priest M."/>
            <person name="Young S.K."/>
            <person name="Love J.C."/>
        </authorList>
    </citation>
    <scope>NUCLEOTIDE SEQUENCE [LARGE SCALE GENOMIC DNA]</scope>
    <source>
        <strain evidence="10 11">ATCC 28485</strain>
    </source>
</reference>